<evidence type="ECO:0000256" key="2">
    <source>
        <dbReference type="ARBA" id="ARBA00022679"/>
    </source>
</evidence>
<dbReference type="PANTHER" id="PTHR46429">
    <property type="entry name" value="23S RRNA (GUANOSINE-2'-O-)-METHYLTRANSFERASE RLMB"/>
    <property type="match status" value="1"/>
</dbReference>
<dbReference type="GO" id="GO:0006396">
    <property type="term" value="P:RNA processing"/>
    <property type="evidence" value="ECO:0007669"/>
    <property type="project" value="InterPro"/>
</dbReference>
<name>A0A1F5VHB9_9BACT</name>
<gene>
    <name evidence="4" type="ORF">A2834_00070</name>
</gene>
<accession>A0A1F5VHB9</accession>
<dbReference type="GO" id="GO:0008173">
    <property type="term" value="F:RNA methyltransferase activity"/>
    <property type="evidence" value="ECO:0007669"/>
    <property type="project" value="InterPro"/>
</dbReference>
<feature type="domain" description="tRNA/rRNA methyltransferase SpoU type" evidence="3">
    <location>
        <begin position="9"/>
        <end position="161"/>
    </location>
</feature>
<sequence length="167" mass="18770">MGSVSNKKIFLILHNIRSLYNVGAIFRTAEGLGVKKIYLTGYTPEPYDIFGKLRKDFAKTALGAEKYVEWKKQKNIFNLIKRLKKEKIQIIALEQSKKSLNLKKFSLGSRTSKSSIALILGNEVRGISKSVLKKSDVVVEIPMRGKKESLNVSVAAGIALWEFSKNH</sequence>
<dbReference type="GO" id="GO:0032259">
    <property type="term" value="P:methylation"/>
    <property type="evidence" value="ECO:0007669"/>
    <property type="project" value="UniProtKB-KW"/>
</dbReference>
<dbReference type="GO" id="GO:0003723">
    <property type="term" value="F:RNA binding"/>
    <property type="evidence" value="ECO:0007669"/>
    <property type="project" value="InterPro"/>
</dbReference>
<comment type="caution">
    <text evidence="4">The sequence shown here is derived from an EMBL/GenBank/DDBJ whole genome shotgun (WGS) entry which is preliminary data.</text>
</comment>
<evidence type="ECO:0000259" key="3">
    <source>
        <dbReference type="Pfam" id="PF00588"/>
    </source>
</evidence>
<dbReference type="GO" id="GO:0005829">
    <property type="term" value="C:cytosol"/>
    <property type="evidence" value="ECO:0007669"/>
    <property type="project" value="TreeGrafter"/>
</dbReference>
<dbReference type="Gene3D" id="3.40.1280.10">
    <property type="match status" value="1"/>
</dbReference>
<proteinExistence type="predicted"/>
<dbReference type="Pfam" id="PF00588">
    <property type="entry name" value="SpoU_methylase"/>
    <property type="match status" value="1"/>
</dbReference>
<dbReference type="AlphaFoldDB" id="A0A1F5VHB9"/>
<protein>
    <recommendedName>
        <fullName evidence="3">tRNA/rRNA methyltransferase SpoU type domain-containing protein</fullName>
    </recommendedName>
</protein>
<dbReference type="Proteomes" id="UP000179251">
    <property type="component" value="Unassembled WGS sequence"/>
</dbReference>
<keyword evidence="2" id="KW-0808">Transferase</keyword>
<dbReference type="STRING" id="1798325.A2834_00070"/>
<dbReference type="EMBL" id="MFHD01000012">
    <property type="protein sequence ID" value="OGF62859.1"/>
    <property type="molecule type" value="Genomic_DNA"/>
</dbReference>
<dbReference type="PANTHER" id="PTHR46429:SF1">
    <property type="entry name" value="23S RRNA (GUANOSINE-2'-O-)-METHYLTRANSFERASE RLMB"/>
    <property type="match status" value="1"/>
</dbReference>
<dbReference type="SUPFAM" id="SSF75217">
    <property type="entry name" value="alpha/beta knot"/>
    <property type="match status" value="1"/>
</dbReference>
<dbReference type="InterPro" id="IPR004441">
    <property type="entry name" value="rRNA_MeTrfase_TrmH"/>
</dbReference>
<dbReference type="InterPro" id="IPR029028">
    <property type="entry name" value="Alpha/beta_knot_MTases"/>
</dbReference>
<keyword evidence="1" id="KW-0489">Methyltransferase</keyword>
<dbReference type="InterPro" id="IPR001537">
    <property type="entry name" value="SpoU_MeTrfase"/>
</dbReference>
<dbReference type="InterPro" id="IPR029026">
    <property type="entry name" value="tRNA_m1G_MTases_N"/>
</dbReference>
<organism evidence="4 5">
    <name type="scientific">Candidatus Giovannonibacteria bacterium RIFCSPHIGHO2_01_FULL_45_23</name>
    <dbReference type="NCBI Taxonomy" id="1798325"/>
    <lineage>
        <taxon>Bacteria</taxon>
        <taxon>Candidatus Giovannoniibacteriota</taxon>
    </lineage>
</organism>
<evidence type="ECO:0000313" key="4">
    <source>
        <dbReference type="EMBL" id="OGF62859.1"/>
    </source>
</evidence>
<evidence type="ECO:0000256" key="1">
    <source>
        <dbReference type="ARBA" id="ARBA00022603"/>
    </source>
</evidence>
<evidence type="ECO:0000313" key="5">
    <source>
        <dbReference type="Proteomes" id="UP000179251"/>
    </source>
</evidence>
<reference evidence="4 5" key="1">
    <citation type="journal article" date="2016" name="Nat. Commun.">
        <title>Thousands of microbial genomes shed light on interconnected biogeochemical processes in an aquifer system.</title>
        <authorList>
            <person name="Anantharaman K."/>
            <person name="Brown C.T."/>
            <person name="Hug L.A."/>
            <person name="Sharon I."/>
            <person name="Castelle C.J."/>
            <person name="Probst A.J."/>
            <person name="Thomas B.C."/>
            <person name="Singh A."/>
            <person name="Wilkins M.J."/>
            <person name="Karaoz U."/>
            <person name="Brodie E.L."/>
            <person name="Williams K.H."/>
            <person name="Hubbard S.S."/>
            <person name="Banfield J.F."/>
        </authorList>
    </citation>
    <scope>NUCLEOTIDE SEQUENCE [LARGE SCALE GENOMIC DNA]</scope>
</reference>